<reference evidence="1 2" key="1">
    <citation type="submission" date="2021-06" db="EMBL/GenBank/DDBJ databases">
        <authorList>
            <person name="Palmer J.M."/>
        </authorList>
    </citation>
    <scope>NUCLEOTIDE SEQUENCE [LARGE SCALE GENOMIC DNA]</scope>
    <source>
        <strain evidence="1 2">AS_MEX2019</strain>
        <tissue evidence="1">Muscle</tissue>
    </source>
</reference>
<name>A0ABV0XWE2_9TELE</name>
<dbReference type="EMBL" id="JAHRIP010014680">
    <property type="protein sequence ID" value="MEQ2285786.1"/>
    <property type="molecule type" value="Genomic_DNA"/>
</dbReference>
<organism evidence="1 2">
    <name type="scientific">Ameca splendens</name>
    <dbReference type="NCBI Taxonomy" id="208324"/>
    <lineage>
        <taxon>Eukaryota</taxon>
        <taxon>Metazoa</taxon>
        <taxon>Chordata</taxon>
        <taxon>Craniata</taxon>
        <taxon>Vertebrata</taxon>
        <taxon>Euteleostomi</taxon>
        <taxon>Actinopterygii</taxon>
        <taxon>Neopterygii</taxon>
        <taxon>Teleostei</taxon>
        <taxon>Neoteleostei</taxon>
        <taxon>Acanthomorphata</taxon>
        <taxon>Ovalentaria</taxon>
        <taxon>Atherinomorphae</taxon>
        <taxon>Cyprinodontiformes</taxon>
        <taxon>Goodeidae</taxon>
        <taxon>Ameca</taxon>
    </lineage>
</organism>
<gene>
    <name evidence="1" type="ORF">AMECASPLE_035451</name>
</gene>
<comment type="caution">
    <text evidence="1">The sequence shown here is derived from an EMBL/GenBank/DDBJ whole genome shotgun (WGS) entry which is preliminary data.</text>
</comment>
<evidence type="ECO:0000313" key="2">
    <source>
        <dbReference type="Proteomes" id="UP001469553"/>
    </source>
</evidence>
<sequence length="102" mass="11311">MGFVFSKTIPDEPPVLPFVSPEQAGVYFGSFAGNKLIGPALMAAEQGGGRCNFKELYSSSWQHELPQHYQFSSLKLTHTLLLLPRPYLSLSTAPPFRERLGL</sequence>
<protein>
    <submittedName>
        <fullName evidence="1">Uncharacterized protein</fullName>
    </submittedName>
</protein>
<keyword evidence="2" id="KW-1185">Reference proteome</keyword>
<accession>A0ABV0XWE2</accession>
<proteinExistence type="predicted"/>
<dbReference type="Proteomes" id="UP001469553">
    <property type="component" value="Unassembled WGS sequence"/>
</dbReference>
<evidence type="ECO:0000313" key="1">
    <source>
        <dbReference type="EMBL" id="MEQ2285786.1"/>
    </source>
</evidence>